<feature type="region of interest" description="Disordered" evidence="1">
    <location>
        <begin position="1"/>
        <end position="193"/>
    </location>
</feature>
<feature type="compositionally biased region" description="Polar residues" evidence="1">
    <location>
        <begin position="156"/>
        <end position="177"/>
    </location>
</feature>
<name>A0A2N5T0G6_9BASI</name>
<evidence type="ECO:0000313" key="3">
    <source>
        <dbReference type="Proteomes" id="UP000235388"/>
    </source>
</evidence>
<evidence type="ECO:0000313" key="2">
    <source>
        <dbReference type="EMBL" id="PLW18983.1"/>
    </source>
</evidence>
<accession>A0A2N5T0G6</accession>
<protein>
    <submittedName>
        <fullName evidence="2">Uncharacterized protein</fullName>
    </submittedName>
</protein>
<dbReference type="Proteomes" id="UP000235388">
    <property type="component" value="Unassembled WGS sequence"/>
</dbReference>
<dbReference type="EMBL" id="PGCJ01000821">
    <property type="protein sequence ID" value="PLW18983.1"/>
    <property type="molecule type" value="Genomic_DNA"/>
</dbReference>
<reference evidence="2 3" key="1">
    <citation type="submission" date="2017-11" db="EMBL/GenBank/DDBJ databases">
        <title>De novo assembly and phasing of dikaryotic genomes from two isolates of Puccinia coronata f. sp. avenae, the causal agent of oat crown rust.</title>
        <authorList>
            <person name="Miller M.E."/>
            <person name="Zhang Y."/>
            <person name="Omidvar V."/>
            <person name="Sperschneider J."/>
            <person name="Schwessinger B."/>
            <person name="Raley C."/>
            <person name="Palmer J.M."/>
            <person name="Garnica D."/>
            <person name="Upadhyaya N."/>
            <person name="Rathjen J."/>
            <person name="Taylor J.M."/>
            <person name="Park R.F."/>
            <person name="Dodds P.N."/>
            <person name="Hirsch C.D."/>
            <person name="Kianian S.F."/>
            <person name="Figueroa M."/>
        </authorList>
    </citation>
    <scope>NUCLEOTIDE SEQUENCE [LARGE SCALE GENOMIC DNA]</scope>
    <source>
        <strain evidence="2">12NC29</strain>
    </source>
</reference>
<evidence type="ECO:0000256" key="1">
    <source>
        <dbReference type="SAM" id="MobiDB-lite"/>
    </source>
</evidence>
<dbReference type="AlphaFoldDB" id="A0A2N5T0G6"/>
<dbReference type="OrthoDB" id="2507684at2759"/>
<feature type="compositionally biased region" description="Polar residues" evidence="1">
    <location>
        <begin position="125"/>
        <end position="137"/>
    </location>
</feature>
<organism evidence="2 3">
    <name type="scientific">Puccinia coronata f. sp. avenae</name>
    <dbReference type="NCBI Taxonomy" id="200324"/>
    <lineage>
        <taxon>Eukaryota</taxon>
        <taxon>Fungi</taxon>
        <taxon>Dikarya</taxon>
        <taxon>Basidiomycota</taxon>
        <taxon>Pucciniomycotina</taxon>
        <taxon>Pucciniomycetes</taxon>
        <taxon>Pucciniales</taxon>
        <taxon>Pucciniaceae</taxon>
        <taxon>Puccinia</taxon>
    </lineage>
</organism>
<proteinExistence type="predicted"/>
<feature type="compositionally biased region" description="Polar residues" evidence="1">
    <location>
        <begin position="100"/>
        <end position="109"/>
    </location>
</feature>
<feature type="compositionally biased region" description="Low complexity" evidence="1">
    <location>
        <begin position="1"/>
        <end position="57"/>
    </location>
</feature>
<feature type="compositionally biased region" description="Low complexity" evidence="1">
    <location>
        <begin position="110"/>
        <end position="124"/>
    </location>
</feature>
<feature type="compositionally biased region" description="Low complexity" evidence="1">
    <location>
        <begin position="71"/>
        <end position="97"/>
    </location>
</feature>
<sequence>MASSLSSSSYPQNSGGSNYSPSWGNQNSYNNNNNNGYQNGGYQPSQGGGYYYPQGSNMRQSIMREQEQRRLQYQQQMQQQQQNRAGGNQQNGAQAGQTEVPVNQNEQAQSEPASESDASVDASSTPSDEATETSIKSVASHPELTAANIKAADLQAQPSKSPSGTQPCTAGSSSSSWGHPVWWGWSDNTGCGQ</sequence>
<keyword evidence="3" id="KW-1185">Reference proteome</keyword>
<gene>
    <name evidence="2" type="ORF">PCANC_11822</name>
</gene>
<comment type="caution">
    <text evidence="2">The sequence shown here is derived from an EMBL/GenBank/DDBJ whole genome shotgun (WGS) entry which is preliminary data.</text>
</comment>